<dbReference type="SUPFAM" id="SSF57903">
    <property type="entry name" value="FYVE/PHD zinc finger"/>
    <property type="match status" value="1"/>
</dbReference>
<feature type="region of interest" description="Disordered" evidence="1">
    <location>
        <begin position="485"/>
        <end position="506"/>
    </location>
</feature>
<dbReference type="PANTHER" id="PTHR12296">
    <property type="entry name" value="DENN DOMAIN-CONTAINING PROTEIN 4"/>
    <property type="match status" value="1"/>
</dbReference>
<dbReference type="SMART" id="SM00801">
    <property type="entry name" value="dDENN"/>
    <property type="match status" value="1"/>
</dbReference>
<feature type="region of interest" description="Disordered" evidence="1">
    <location>
        <begin position="526"/>
        <end position="576"/>
    </location>
</feature>
<feature type="compositionally biased region" description="Low complexity" evidence="1">
    <location>
        <begin position="592"/>
        <end position="609"/>
    </location>
</feature>
<dbReference type="InterPro" id="IPR011011">
    <property type="entry name" value="Znf_FYVE_PHD"/>
</dbReference>
<feature type="domain" description="UDENN" evidence="2">
    <location>
        <begin position="70"/>
        <end position="1039"/>
    </location>
</feature>
<feature type="region of interest" description="Disordered" evidence="1">
    <location>
        <begin position="589"/>
        <end position="695"/>
    </location>
</feature>
<feature type="region of interest" description="Disordered" evidence="1">
    <location>
        <begin position="966"/>
        <end position="985"/>
    </location>
</feature>
<dbReference type="Pfam" id="PF03456">
    <property type="entry name" value="uDENN"/>
    <property type="match status" value="1"/>
</dbReference>
<keyword evidence="4" id="KW-1185">Reference proteome</keyword>
<comment type="caution">
    <text evidence="3">The sequence shown here is derived from an EMBL/GenBank/DDBJ whole genome shotgun (WGS) entry which is preliminary data.</text>
</comment>
<dbReference type="InterPro" id="IPR043153">
    <property type="entry name" value="DENN_C"/>
</dbReference>
<dbReference type="GO" id="GO:0031410">
    <property type="term" value="C:cytoplasmic vesicle"/>
    <property type="evidence" value="ECO:0007669"/>
    <property type="project" value="TreeGrafter"/>
</dbReference>
<proteinExistence type="predicted"/>
<evidence type="ECO:0000313" key="4">
    <source>
        <dbReference type="Proteomes" id="UP001212152"/>
    </source>
</evidence>
<dbReference type="SMART" id="SM00800">
    <property type="entry name" value="uDENN"/>
    <property type="match status" value="1"/>
</dbReference>
<dbReference type="GO" id="GO:0032483">
    <property type="term" value="P:regulation of Rab protein signal transduction"/>
    <property type="evidence" value="ECO:0007669"/>
    <property type="project" value="TreeGrafter"/>
</dbReference>
<dbReference type="Pfam" id="PF03455">
    <property type="entry name" value="dDENN"/>
    <property type="match status" value="1"/>
</dbReference>
<name>A0AAD5XND1_9FUNG</name>
<evidence type="ECO:0000256" key="1">
    <source>
        <dbReference type="SAM" id="MobiDB-lite"/>
    </source>
</evidence>
<dbReference type="InterPro" id="IPR051696">
    <property type="entry name" value="DENN_Domain_GEFs"/>
</dbReference>
<feature type="compositionally biased region" description="Polar residues" evidence="1">
    <location>
        <begin position="565"/>
        <end position="574"/>
    </location>
</feature>
<dbReference type="InterPro" id="IPR005113">
    <property type="entry name" value="uDENN_dom"/>
</dbReference>
<dbReference type="PANTHER" id="PTHR12296:SF21">
    <property type="entry name" value="DENN DOMAIN-CONTAINING PROTEIN 3"/>
    <property type="match status" value="1"/>
</dbReference>
<accession>A0AAD5XND1</accession>
<feature type="region of interest" description="Disordered" evidence="1">
    <location>
        <begin position="1441"/>
        <end position="1496"/>
    </location>
</feature>
<feature type="compositionally biased region" description="Polar residues" evidence="1">
    <location>
        <begin position="665"/>
        <end position="683"/>
    </location>
</feature>
<dbReference type="InterPro" id="IPR001194">
    <property type="entry name" value="cDENN_dom"/>
</dbReference>
<feature type="region of interest" description="Disordered" evidence="1">
    <location>
        <begin position="39"/>
        <end position="66"/>
    </location>
</feature>
<dbReference type="SMART" id="SM00799">
    <property type="entry name" value="DENN"/>
    <property type="match status" value="1"/>
</dbReference>
<sequence>MSGLPPVQPIAPIRFADFFFQSGLNPVAKLSDRRILEDGSAAGDPVNLQKRADAAAGSADEVGSPMNLPETKLKKKQHPLEWKFAPEVLCRYPETDYSEKEKFPTYLSMFCFPDNVQLRHEDNGPLPEKYHSFIVTEETGAKIYGVCVTIYERLHPNHASELEALTQDLRSGALGTTDLEYIQHIQSELAAKQEALLHARMGMSEVPPTPITTAVEPFSTQSAGPPTEQTLSDVEEKVKLYRDLLAPLTTLLVDVDNVYVPRCLGVLSHWPWHDFLKDWLCEVVRVTRGDYEECPGNKTIAPLERFIANLIHEVPLPPPGKLEISVRVGQLHLFASRPPVNTISVLKNFSLYPLFRALSVQHVVLLFELALSEQKIIFLSSHLAMLAVAAESLCHFFFPLSWQHITIPVLPARLMSYLQVPMPYIIGVHRDYFTPEMQDEYRPPDANVVDLDSDTITLAEQPPRLPVRERQKLIARLEKATGVMQTSFASPHRTPAPLPPQPAKRVDRGVPLTVQYALPLNKHAPLSCDSARKAPTEKPASRNMLSRARTHSEVADSPSRMRGIVTSSPSSTTGVAGAWLDKIQKTFSTTASSPSGMGVSSGSLSSSSSTATTEDKNATWWQRNRDNRKQSTDQQSIVSSSGPGYHRSNDEHESDSLGSSEKPLTDTSESSSNPRLRSPFSSKPDNRGMKHSGSNASLASMFSTFSNNRGFARPPGISTSNKASNRFSYGGGSTASSSVMSTPSSIHYASFATTEEGMPNGLQGIPVRKKEGHSFYSLAVRSPWGGAPPNLNLEDQSNLGGMDGNRSSTASTETSLADVGSTTVEESARPRNATEIKRPPRSFSFKTRQKRLDSVASGDVVSPASPIRVVQTRRRSSVAPSPVISLELGATCRACREDLSEGENATIMQCDSCPARIHPSCLPLMESHPCPAHFDERKIQMAFLKVFTSLLRHYRQHIASPEQLRALAGDDSSGPPAPMGSSDSFKALDMDTLGEEWFRKNDFLAGSEKESRPFMTKFIETQAFAQFTLDRVERPESDYEVLFFDECIKEKRNRSKLRIGKESTPFLHETAYDVKSTITCLEARGLEGENYKPEGIPIYLDSRLLKSPRVIQPLVTQADHRIMRSMTNELVQRARIAANLKRKQDFSKWMKTKWKHLQKIGGGEVVALGFLSDEQRRELFEERVHEVTTVIDHYEQLHLSTQTPAQIRSALVQLHAQNLVLMRAADEEQLVDENEQADLQGVYARLFRVITIYEDFVATLKAAGTDVGDEDYLKQINQQQAHELTHLRAGENESSFKLNLSVGTDLNFGSVSEWLHKVGTDVDPGASAEGVGPDNGLHPEDSPDASARSSIHSQRLPAPPRSDSIRSGKPRNRPLSSAALNASVDIVPQADSGSRDPVVSNDSVAASVKPLDRQSIDDSADIVNTRELYFDSVESVAPVTLSEDRDSVAEHKPEPLHQPVASVAPEQKIDPEQRIAPPPRSNSSTWAPSRDDGVGS</sequence>
<feature type="compositionally biased region" description="Basic and acidic residues" evidence="1">
    <location>
        <begin position="530"/>
        <end position="540"/>
    </location>
</feature>
<dbReference type="CDD" id="cd15566">
    <property type="entry name" value="PHD3_NSD"/>
    <property type="match status" value="1"/>
</dbReference>
<dbReference type="InterPro" id="IPR037516">
    <property type="entry name" value="Tripartite_DENN"/>
</dbReference>
<dbReference type="Proteomes" id="UP001212152">
    <property type="component" value="Unassembled WGS sequence"/>
</dbReference>
<dbReference type="Gene3D" id="3.30.450.200">
    <property type="match status" value="1"/>
</dbReference>
<feature type="compositionally biased region" description="Basic and acidic residues" evidence="1">
    <location>
        <begin position="1442"/>
        <end position="1455"/>
    </location>
</feature>
<dbReference type="PROSITE" id="PS50211">
    <property type="entry name" value="DENN"/>
    <property type="match status" value="1"/>
</dbReference>
<reference evidence="3" key="1">
    <citation type="submission" date="2020-05" db="EMBL/GenBank/DDBJ databases">
        <title>Phylogenomic resolution of chytrid fungi.</title>
        <authorList>
            <person name="Stajich J.E."/>
            <person name="Amses K."/>
            <person name="Simmons R."/>
            <person name="Seto K."/>
            <person name="Myers J."/>
            <person name="Bonds A."/>
            <person name="Quandt C.A."/>
            <person name="Barry K."/>
            <person name="Liu P."/>
            <person name="Grigoriev I."/>
            <person name="Longcore J.E."/>
            <person name="James T.Y."/>
        </authorList>
    </citation>
    <scope>NUCLEOTIDE SEQUENCE</scope>
    <source>
        <strain evidence="3">JEL0379</strain>
    </source>
</reference>
<dbReference type="Gene3D" id="3.40.50.11500">
    <property type="match status" value="1"/>
</dbReference>
<evidence type="ECO:0000259" key="2">
    <source>
        <dbReference type="PROSITE" id="PS50211"/>
    </source>
</evidence>
<feature type="region of interest" description="Disordered" evidence="1">
    <location>
        <begin position="786"/>
        <end position="849"/>
    </location>
</feature>
<feature type="compositionally biased region" description="Basic and acidic residues" evidence="1">
    <location>
        <begin position="613"/>
        <end position="631"/>
    </location>
</feature>
<evidence type="ECO:0000313" key="3">
    <source>
        <dbReference type="EMBL" id="KAJ3173956.1"/>
    </source>
</evidence>
<feature type="compositionally biased region" description="Polar residues" evidence="1">
    <location>
        <begin position="632"/>
        <end position="642"/>
    </location>
</feature>
<dbReference type="EMBL" id="JADGJQ010000067">
    <property type="protein sequence ID" value="KAJ3173956.1"/>
    <property type="molecule type" value="Genomic_DNA"/>
</dbReference>
<feature type="compositionally biased region" description="Basic and acidic residues" evidence="1">
    <location>
        <begin position="826"/>
        <end position="838"/>
    </location>
</feature>
<dbReference type="Pfam" id="PF02141">
    <property type="entry name" value="DENN"/>
    <property type="match status" value="1"/>
</dbReference>
<gene>
    <name evidence="3" type="ORF">HDU87_007279</name>
</gene>
<feature type="region of interest" description="Disordered" evidence="1">
    <location>
        <begin position="1321"/>
        <end position="1382"/>
    </location>
</feature>
<dbReference type="InterPro" id="IPR005112">
    <property type="entry name" value="dDENN_dom"/>
</dbReference>
<protein>
    <recommendedName>
        <fullName evidence="2">UDENN domain-containing protein</fullName>
    </recommendedName>
</protein>
<feature type="compositionally biased region" description="Polar residues" evidence="1">
    <location>
        <begin position="793"/>
        <end position="825"/>
    </location>
</feature>
<organism evidence="3 4">
    <name type="scientific">Geranomyces variabilis</name>
    <dbReference type="NCBI Taxonomy" id="109894"/>
    <lineage>
        <taxon>Eukaryota</taxon>
        <taxon>Fungi</taxon>
        <taxon>Fungi incertae sedis</taxon>
        <taxon>Chytridiomycota</taxon>
        <taxon>Chytridiomycota incertae sedis</taxon>
        <taxon>Chytridiomycetes</taxon>
        <taxon>Spizellomycetales</taxon>
        <taxon>Powellomycetaceae</taxon>
        <taxon>Geranomyces</taxon>
    </lineage>
</organism>